<dbReference type="Gene3D" id="3.40.50.1820">
    <property type="entry name" value="alpha/beta hydrolase"/>
    <property type="match status" value="1"/>
</dbReference>
<feature type="region of interest" description="Disordered" evidence="4">
    <location>
        <begin position="912"/>
        <end position="941"/>
    </location>
</feature>
<dbReference type="PROSITE" id="PS01173">
    <property type="entry name" value="LIPASE_GDXG_HIS"/>
    <property type="match status" value="1"/>
</dbReference>
<dbReference type="Proteomes" id="UP001301350">
    <property type="component" value="Unassembled WGS sequence"/>
</dbReference>
<sequence length="1012" mass="108505">MLLTTSGAAETDGPHVAYTLTLVSNVRVGFARVRQAAEMLAAALAPLGTDSSINRSGIRYEVYREADSLKLTCDGIADDLETLLEVTAGAPAYDPSADEDSVAGDARERHARRTSVERPGRQPLVGRGWGGPHAPGNGYEAILCILLRLLARLDVACARTAREAKGKRAHWAEVLPADGSVEAMVTSSPSTAAVASSTTVHDARERRELERRWLRQAASASANQLTPFGRLAGHHRQLKQYYGVLHLACRCARSSDPGRSLFAPLEAPMDYRSWMPTLKMDSFQGVHFGFQYGKDIRLVLKAVQVLRNSVRRAMHSNPVGGGPLARKLALFTWSWVYAHLAVLENYGYNTEMAHQLVERYAGALSRRSETGAVPAPQTYNATTTTTTAAEGARVTSENEAPPSIDETRMFFNLAEEPLLAGVYDLKTKGVAVYHPFQIPIVPLGAAGASAVVDADQPEHSGIADLLSVSVDGGRPDDVDAVECVVRGGTVRTRRSTEPGNYSLIYLPAPIDACLLSYLRRPIALDDERGGGVETAARAAAAVTAELEVEREAQGGVSRAPADDGTESGEMTPLTRHATTSSFTPPRYRSTRGGTATPAVATRATSSDTSTAVAAAADDADAATGGGSRLATVISASVKSLYLRLDRMLHTDAKSSPAPALIFFMHGGGFVGQSSLTHAAFLKQIAHDLPDAVILSIDYHLAPEYPYPIAVEECVFAYAWALQNAWRLGTTAERVVFSGDSAGGNLAVAVALKLHSRGMRLPDGLVLAYPALNLSMQWSPSRLLSLFDPLLSTDLLDLIVRSYIPPHADARRDPFLSPTLAATDAMLQALPPVAIVCGAFDPLLDDAAEFAHRLRTVHAGTPAAERVQLRIFDGLPHGFLNMSLGVDMASEGTRQMSRWMGEMLGIAWHGGTAATAGRSGEQSEMQSKAGERQAPWTVEEPQTSAMQATVRELQDALRDDLAPESEDEEEEETGDRTLDASVMRLESMLPNETLVLTGGAVHSYQSTEDEAVD</sequence>
<dbReference type="GO" id="GO:0004806">
    <property type="term" value="F:triacylglycerol lipase activity"/>
    <property type="evidence" value="ECO:0007669"/>
    <property type="project" value="TreeGrafter"/>
</dbReference>
<keyword evidence="2" id="KW-0378">Hydrolase</keyword>
<name>A0AAV9IRG6_CYACA</name>
<proteinExistence type="inferred from homology"/>
<feature type="domain" description="Alpha/beta hydrolase fold-3" evidence="5">
    <location>
        <begin position="661"/>
        <end position="879"/>
    </location>
</feature>
<comment type="similarity">
    <text evidence="1">Belongs to the 'GDXG' lipolytic enzyme family.</text>
</comment>
<dbReference type="GO" id="GO:0005829">
    <property type="term" value="C:cytosol"/>
    <property type="evidence" value="ECO:0007669"/>
    <property type="project" value="TreeGrafter"/>
</dbReference>
<reference evidence="6 7" key="1">
    <citation type="submission" date="2022-07" db="EMBL/GenBank/DDBJ databases">
        <title>Genome-wide signatures of adaptation to extreme environments.</title>
        <authorList>
            <person name="Cho C.H."/>
            <person name="Yoon H.S."/>
        </authorList>
    </citation>
    <scope>NUCLEOTIDE SEQUENCE [LARGE SCALE GENOMIC DNA]</scope>
    <source>
        <strain evidence="6 7">DBV 063 E5</strain>
    </source>
</reference>
<evidence type="ECO:0000259" key="5">
    <source>
        <dbReference type="Pfam" id="PF07859"/>
    </source>
</evidence>
<dbReference type="InterPro" id="IPR033140">
    <property type="entry name" value="Lipase_GDXG_put_SER_AS"/>
</dbReference>
<protein>
    <recommendedName>
        <fullName evidence="5">Alpha/beta hydrolase fold-3 domain-containing protein</fullName>
    </recommendedName>
</protein>
<feature type="compositionally biased region" description="Acidic residues" evidence="4">
    <location>
        <begin position="961"/>
        <end position="972"/>
    </location>
</feature>
<dbReference type="PANTHER" id="PTHR23025:SF3">
    <property type="entry name" value="HORMONE-SENSITIVE LIPASE"/>
    <property type="match status" value="1"/>
</dbReference>
<accession>A0AAV9IRG6</accession>
<gene>
    <name evidence="6" type="ORF">CDCA_CDCA02G0700</name>
</gene>
<keyword evidence="7" id="KW-1185">Reference proteome</keyword>
<dbReference type="GO" id="GO:0004771">
    <property type="term" value="F:sterol ester esterase activity"/>
    <property type="evidence" value="ECO:0007669"/>
    <property type="project" value="TreeGrafter"/>
</dbReference>
<feature type="compositionally biased region" description="Low complexity" evidence="4">
    <location>
        <begin position="598"/>
        <end position="607"/>
    </location>
</feature>
<dbReference type="Pfam" id="PF07859">
    <property type="entry name" value="Abhydrolase_3"/>
    <property type="match status" value="1"/>
</dbReference>
<feature type="region of interest" description="Disordered" evidence="4">
    <location>
        <begin position="547"/>
        <end position="607"/>
    </location>
</feature>
<evidence type="ECO:0000256" key="3">
    <source>
        <dbReference type="PROSITE-ProRule" id="PRU10038"/>
    </source>
</evidence>
<dbReference type="PROSITE" id="PS01174">
    <property type="entry name" value="LIPASE_GDXG_SER"/>
    <property type="match status" value="1"/>
</dbReference>
<organism evidence="6 7">
    <name type="scientific">Cyanidium caldarium</name>
    <name type="common">Red alga</name>
    <dbReference type="NCBI Taxonomy" id="2771"/>
    <lineage>
        <taxon>Eukaryota</taxon>
        <taxon>Rhodophyta</taxon>
        <taxon>Bangiophyceae</taxon>
        <taxon>Cyanidiales</taxon>
        <taxon>Cyanidiaceae</taxon>
        <taxon>Cyanidium</taxon>
    </lineage>
</organism>
<feature type="region of interest" description="Disordered" evidence="4">
    <location>
        <begin position="91"/>
        <end position="131"/>
    </location>
</feature>
<dbReference type="SUPFAM" id="SSF53474">
    <property type="entry name" value="alpha/beta-Hydrolases"/>
    <property type="match status" value="1"/>
</dbReference>
<dbReference type="PANTHER" id="PTHR23025">
    <property type="entry name" value="TRIACYLGLYCEROL LIPASE"/>
    <property type="match status" value="1"/>
</dbReference>
<dbReference type="EMBL" id="JANCYW010000002">
    <property type="protein sequence ID" value="KAK4534675.1"/>
    <property type="molecule type" value="Genomic_DNA"/>
</dbReference>
<evidence type="ECO:0000313" key="7">
    <source>
        <dbReference type="Proteomes" id="UP001301350"/>
    </source>
</evidence>
<evidence type="ECO:0000256" key="1">
    <source>
        <dbReference type="ARBA" id="ARBA00010515"/>
    </source>
</evidence>
<dbReference type="InterPro" id="IPR029058">
    <property type="entry name" value="AB_hydrolase_fold"/>
</dbReference>
<evidence type="ECO:0000256" key="4">
    <source>
        <dbReference type="SAM" id="MobiDB-lite"/>
    </source>
</evidence>
<dbReference type="InterPro" id="IPR013094">
    <property type="entry name" value="AB_hydrolase_3"/>
</dbReference>
<evidence type="ECO:0000313" key="6">
    <source>
        <dbReference type="EMBL" id="KAK4534675.1"/>
    </source>
</evidence>
<dbReference type="InterPro" id="IPR002168">
    <property type="entry name" value="Lipase_GDXG_HIS_AS"/>
</dbReference>
<comment type="caution">
    <text evidence="6">The sequence shown here is derived from an EMBL/GenBank/DDBJ whole genome shotgun (WGS) entry which is preliminary data.</text>
</comment>
<feature type="active site" evidence="3">
    <location>
        <position position="740"/>
    </location>
</feature>
<dbReference type="AlphaFoldDB" id="A0AAV9IRG6"/>
<dbReference type="GO" id="GO:0019433">
    <property type="term" value="P:triglyceride catabolic process"/>
    <property type="evidence" value="ECO:0007669"/>
    <property type="project" value="TreeGrafter"/>
</dbReference>
<evidence type="ECO:0000256" key="2">
    <source>
        <dbReference type="ARBA" id="ARBA00022801"/>
    </source>
</evidence>
<feature type="region of interest" description="Disordered" evidence="4">
    <location>
        <begin position="956"/>
        <end position="984"/>
    </location>
</feature>